<dbReference type="KEGG" id="sfiy:F0344_00630"/>
<dbReference type="RefSeq" id="WP_185296895.1">
    <property type="nucleotide sequence ID" value="NZ_CP045702.1"/>
</dbReference>
<evidence type="ECO:0000313" key="3">
    <source>
        <dbReference type="EMBL" id="QNE73326.1"/>
    </source>
</evidence>
<dbReference type="PANTHER" id="PTHR40763:SF5">
    <property type="entry name" value="MEMBRANE PROTEIN"/>
    <property type="match status" value="1"/>
</dbReference>
<evidence type="ECO:0000313" key="4">
    <source>
        <dbReference type="Proteomes" id="UP000515307"/>
    </source>
</evidence>
<keyword evidence="4" id="KW-1185">Reference proteome</keyword>
<name>A0A7G7BDB1_9ACTN</name>
<dbReference type="EMBL" id="CP045702">
    <property type="protein sequence ID" value="QNE73326.1"/>
    <property type="molecule type" value="Genomic_DNA"/>
</dbReference>
<protein>
    <submittedName>
        <fullName evidence="3">DUF1707 domain-containing protein</fullName>
    </submittedName>
</protein>
<dbReference type="Pfam" id="PF08044">
    <property type="entry name" value="DUF1707"/>
    <property type="match status" value="1"/>
</dbReference>
<dbReference type="InterPro" id="IPR012551">
    <property type="entry name" value="DUF1707_SHOCT-like"/>
</dbReference>
<reference evidence="4" key="1">
    <citation type="submission" date="2019-10" db="EMBL/GenBank/DDBJ databases">
        <title>Antimicrobial potential of Antarctic Bacteria.</title>
        <authorList>
            <person name="Benaud N."/>
            <person name="Edwards R.J."/>
            <person name="Ferrari B.C."/>
        </authorList>
    </citation>
    <scope>NUCLEOTIDE SEQUENCE [LARGE SCALE GENOMIC DNA]</scope>
    <source>
        <strain evidence="4">NBSH44</strain>
    </source>
</reference>
<sequence length="199" mass="21401">MTAEPPGSVHRDVTRVSDEEREEVLERVKGAVADGRIDFAELDAKVGRALAARTRADLHDVTADLPPVVPADPGQPLLLKGGYHGVKRAGPWQVPTRVTAYGGTGGVTLDFTQAVCRRPVVDVEVHGELAGVTIVIPESWGADTDAVDADFGGLRDKTSPERLPGTTLIRLTGTGGMAGVVIRHPNGRERRRLRRKRPR</sequence>
<feature type="region of interest" description="Disordered" evidence="1">
    <location>
        <begin position="1"/>
        <end position="20"/>
    </location>
</feature>
<feature type="domain" description="DUF1707" evidence="2">
    <location>
        <begin position="14"/>
        <end position="66"/>
    </location>
</feature>
<dbReference type="AlphaFoldDB" id="A0A7G7BDB1"/>
<dbReference type="Proteomes" id="UP000515307">
    <property type="component" value="Chromosome"/>
</dbReference>
<evidence type="ECO:0000256" key="1">
    <source>
        <dbReference type="SAM" id="MobiDB-lite"/>
    </source>
</evidence>
<dbReference type="PANTHER" id="PTHR40763">
    <property type="entry name" value="MEMBRANE PROTEIN-RELATED"/>
    <property type="match status" value="1"/>
</dbReference>
<proteinExistence type="predicted"/>
<evidence type="ECO:0000259" key="2">
    <source>
        <dbReference type="Pfam" id="PF08044"/>
    </source>
</evidence>
<accession>A0A7G7BDB1</accession>
<organism evidence="3 4">
    <name type="scientific">Streptomyces finlayi</name>
    <dbReference type="NCBI Taxonomy" id="67296"/>
    <lineage>
        <taxon>Bacteria</taxon>
        <taxon>Bacillati</taxon>
        <taxon>Actinomycetota</taxon>
        <taxon>Actinomycetes</taxon>
        <taxon>Kitasatosporales</taxon>
        <taxon>Streptomycetaceae</taxon>
        <taxon>Streptomyces</taxon>
    </lineage>
</organism>
<feature type="compositionally biased region" description="Basic and acidic residues" evidence="1">
    <location>
        <begin position="9"/>
        <end position="20"/>
    </location>
</feature>
<gene>
    <name evidence="3" type="ORF">F0344_00630</name>
</gene>